<dbReference type="Gene3D" id="3.30.70.1440">
    <property type="entry name" value="Multidrug efflux transporter AcrB pore domain"/>
    <property type="match status" value="1"/>
</dbReference>
<feature type="transmembrane region" description="Helical" evidence="1">
    <location>
        <begin position="978"/>
        <end position="999"/>
    </location>
</feature>
<dbReference type="InterPro" id="IPR027463">
    <property type="entry name" value="AcrB_DN_DC_subdom"/>
</dbReference>
<evidence type="ECO:0000313" key="2">
    <source>
        <dbReference type="EMBL" id="WOO39799.1"/>
    </source>
</evidence>
<sequence>MSLSAPFIKRPVMTILLALSVAIFGVFSYFQLPVSDLPNVSYPVIQVTVNYPGANPNIMAANCASPLEQQFMQIDGLAMVTSSNTLGNSNIILQFTLETDITAAATGVQAAIQRATGNLPQDLPSPPTYKEVNPSQKPIYYLGLASTSMTEGELYNYAFTSVAQRLNMVNGVSEVDVYGAPFAVAIQINPNKLYNLGLTFEDIVTAIQDGTNSLGAGELKGNTLRLTLDPNTQLDKADQYNELIIAVKNGRPIYLKDIGEAIDSINNEDFSMDFWAEGIPDDSVGIVLAIQKANGGNTVQIAKDITAMLPELKEQIPAAIEIIPIYSQAVSIVASVDDVQVTLLIAFVLVCMVIFLFLGRARETIIPAIALPMSLLLTFVVMHLLGYSLDNLSLMALTLSIGFLVDDAVVFLENMVRRMEDYGESPVVAAMNGAKEISFTILSMTLSLAAVFMPLVFMAGLMGRMFRELGVTITVAIIVSGMVSLSLTPMMCARALTERKPDDKTKLEKLAAGLEKWCLGWYGPSLSFFLKHRWVSALTWILCMVGVVWFMKLVPKTFIPTGDSGFIQGVFVADTGASPKQMQEYQKEIHKIIKANPAVENFVSVSGVGSFIQSNFALVFIALKPENERKPIQEVNNELVAQMSEVPGIWPLIRPQPTLQISPGAISTNQGNYAYSLSGLDTDQIYKSSQELVKAMQQSGLFATVSSDLFLNKPQLTMNLNRDMASAYGITATNYATLLKNAYSLNYNYLIKSPFLQYEVIVEAAPEFRTSPDDLETLYFASQMNQSPLYVNDSMSTTGNDLVAFDTISEWEYDVGPLSVNHIDNFSAVTIFYDTAPGVAIGDANQFVAQQADKLVPEQVIKQMQGQALIFEQTVKSMFVMAIVAIFVMYLILGILYESYIHPITVLSALPVAIVGGLFTLLILGQDLSLYAMIGMFMLMGIVKKNGIMMIDFTIMLQEGGKSPRDAVHEACLERFRPIMMTTIAALLGAVPIAVGLGADAESRKPLGSCIVGGLIVSQLITLYVTPALFLYFEAFQTKVMDRIPFFARGERTK</sequence>
<dbReference type="SUPFAM" id="SSF82714">
    <property type="entry name" value="Multidrug efflux transporter AcrB TolC docking domain, DN and DC subdomains"/>
    <property type="match status" value="2"/>
</dbReference>
<feature type="transmembrane region" description="Helical" evidence="1">
    <location>
        <begin position="441"/>
        <end position="463"/>
    </location>
</feature>
<dbReference type="AlphaFoldDB" id="A0AAQ3LD41"/>
<dbReference type="PRINTS" id="PR00702">
    <property type="entry name" value="ACRIFLAVINRP"/>
</dbReference>
<feature type="transmembrane region" description="Helical" evidence="1">
    <location>
        <begin position="1011"/>
        <end position="1033"/>
    </location>
</feature>
<dbReference type="KEGG" id="puo:RZN69_14335"/>
<dbReference type="Proteomes" id="UP001304300">
    <property type="component" value="Chromosome"/>
</dbReference>
<proteinExistence type="predicted"/>
<accession>A0AAQ3LD41</accession>
<feature type="transmembrane region" description="Helical" evidence="1">
    <location>
        <begin position="534"/>
        <end position="551"/>
    </location>
</feature>
<reference evidence="2 3" key="1">
    <citation type="submission" date="2023-10" db="EMBL/GenBank/DDBJ databases">
        <title>Rubellicoccus peritrichatus gen. nov., sp. nov., isolated from an algae of coral reef tank.</title>
        <authorList>
            <person name="Luo J."/>
        </authorList>
    </citation>
    <scope>NUCLEOTIDE SEQUENCE [LARGE SCALE GENOMIC DNA]</scope>
    <source>
        <strain evidence="2 3">CR14</strain>
    </source>
</reference>
<keyword evidence="3" id="KW-1185">Reference proteome</keyword>
<dbReference type="Gene3D" id="3.30.70.1320">
    <property type="entry name" value="Multidrug efflux transporter AcrB pore domain like"/>
    <property type="match status" value="1"/>
</dbReference>
<feature type="transmembrane region" description="Helical" evidence="1">
    <location>
        <begin position="12"/>
        <end position="32"/>
    </location>
</feature>
<dbReference type="PANTHER" id="PTHR32063">
    <property type="match status" value="1"/>
</dbReference>
<dbReference type="GO" id="GO:0005886">
    <property type="term" value="C:plasma membrane"/>
    <property type="evidence" value="ECO:0007669"/>
    <property type="project" value="TreeGrafter"/>
</dbReference>
<feature type="transmembrane region" description="Helical" evidence="1">
    <location>
        <begin position="339"/>
        <end position="358"/>
    </location>
</feature>
<name>A0AAQ3LD41_9BACT</name>
<dbReference type="GO" id="GO:0042910">
    <property type="term" value="F:xenobiotic transmembrane transporter activity"/>
    <property type="evidence" value="ECO:0007669"/>
    <property type="project" value="TreeGrafter"/>
</dbReference>
<dbReference type="InterPro" id="IPR001036">
    <property type="entry name" value="Acrflvin-R"/>
</dbReference>
<dbReference type="SUPFAM" id="SSF82693">
    <property type="entry name" value="Multidrug efflux transporter AcrB pore domain, PN1, PN2, PC1 and PC2 subdomains"/>
    <property type="match status" value="3"/>
</dbReference>
<feature type="transmembrane region" description="Helical" evidence="1">
    <location>
        <begin position="878"/>
        <end position="897"/>
    </location>
</feature>
<protein>
    <submittedName>
        <fullName evidence="2">Efflux RND transporter permease subunit</fullName>
    </submittedName>
</protein>
<keyword evidence="1" id="KW-0812">Transmembrane</keyword>
<feature type="transmembrane region" description="Helical" evidence="1">
    <location>
        <begin position="469"/>
        <end position="496"/>
    </location>
</feature>
<feature type="transmembrane region" description="Helical" evidence="1">
    <location>
        <begin position="365"/>
        <end position="386"/>
    </location>
</feature>
<evidence type="ECO:0000256" key="1">
    <source>
        <dbReference type="SAM" id="Phobius"/>
    </source>
</evidence>
<dbReference type="Gene3D" id="3.30.2090.10">
    <property type="entry name" value="Multidrug efflux transporter AcrB TolC docking domain, DN and DC subdomains"/>
    <property type="match status" value="2"/>
</dbReference>
<dbReference type="RefSeq" id="WP_317831812.1">
    <property type="nucleotide sequence ID" value="NZ_CP136920.1"/>
</dbReference>
<feature type="transmembrane region" description="Helical" evidence="1">
    <location>
        <begin position="904"/>
        <end position="924"/>
    </location>
</feature>
<feature type="transmembrane region" description="Helical" evidence="1">
    <location>
        <begin position="930"/>
        <end position="957"/>
    </location>
</feature>
<feature type="transmembrane region" description="Helical" evidence="1">
    <location>
        <begin position="392"/>
        <end position="412"/>
    </location>
</feature>
<dbReference type="FunFam" id="3.30.70.1430:FF:000001">
    <property type="entry name" value="Efflux pump membrane transporter"/>
    <property type="match status" value="1"/>
</dbReference>
<organism evidence="2 3">
    <name type="scientific">Rubellicoccus peritrichatus</name>
    <dbReference type="NCBI Taxonomy" id="3080537"/>
    <lineage>
        <taxon>Bacteria</taxon>
        <taxon>Pseudomonadati</taxon>
        <taxon>Verrucomicrobiota</taxon>
        <taxon>Opitutia</taxon>
        <taxon>Puniceicoccales</taxon>
        <taxon>Cerasicoccaceae</taxon>
        <taxon>Rubellicoccus</taxon>
    </lineage>
</organism>
<keyword evidence="1" id="KW-1133">Transmembrane helix</keyword>
<dbReference type="Gene3D" id="1.20.1640.10">
    <property type="entry name" value="Multidrug efflux transporter AcrB transmembrane domain"/>
    <property type="match status" value="2"/>
</dbReference>
<dbReference type="Gene3D" id="3.30.70.1430">
    <property type="entry name" value="Multidrug efflux transporter AcrB pore domain"/>
    <property type="match status" value="2"/>
</dbReference>
<dbReference type="EMBL" id="CP136920">
    <property type="protein sequence ID" value="WOO39799.1"/>
    <property type="molecule type" value="Genomic_DNA"/>
</dbReference>
<dbReference type="SUPFAM" id="SSF82866">
    <property type="entry name" value="Multidrug efflux transporter AcrB transmembrane domain"/>
    <property type="match status" value="2"/>
</dbReference>
<evidence type="ECO:0000313" key="3">
    <source>
        <dbReference type="Proteomes" id="UP001304300"/>
    </source>
</evidence>
<gene>
    <name evidence="2" type="ORF">RZN69_14335</name>
</gene>
<keyword evidence="1" id="KW-0472">Membrane</keyword>
<dbReference type="PANTHER" id="PTHR32063:SF21">
    <property type="entry name" value="MULTIDRUG RESISTANCE PROTEIN MDTB"/>
    <property type="match status" value="1"/>
</dbReference>
<dbReference type="Pfam" id="PF00873">
    <property type="entry name" value="ACR_tran"/>
    <property type="match status" value="1"/>
</dbReference>